<name>A0AAD3R2C4_LATJO</name>
<feature type="compositionally biased region" description="Basic and acidic residues" evidence="1">
    <location>
        <begin position="213"/>
        <end position="227"/>
    </location>
</feature>
<sequence length="282" mass="30087">MRARAGCTIRRTPAPHERFAQSSPSRQPKIRHAAVDAPEGTLDRGGSSWPFCPREPVLPELALGHLRYRLTGVPPQSNSPPATVPGAGHARRGRALDARSESPLGARLPASPGNARLESSSTGSSFPADSAKPVPLAVVSLDSSRIPLVRTSSKSAARRQPRRPAGGPRERVPAGAVAGEIREKGPARVQSRRRRPPYPVPSTGPPSTRRRTPPRENPRPATREAPRTRAPRGGPRTALPAAERGGRRGDCSPSRGSSPAPLRTPARPTQPLEPILIPKLRI</sequence>
<accession>A0AAD3R2C4</accession>
<reference evidence="2" key="1">
    <citation type="submission" date="2022-08" db="EMBL/GenBank/DDBJ databases">
        <title>Genome sequencing of akame (Lates japonicus).</title>
        <authorList>
            <person name="Hashiguchi Y."/>
            <person name="Takahashi H."/>
        </authorList>
    </citation>
    <scope>NUCLEOTIDE SEQUENCE</scope>
    <source>
        <strain evidence="2">Kochi</strain>
    </source>
</reference>
<evidence type="ECO:0000256" key="1">
    <source>
        <dbReference type="SAM" id="MobiDB-lite"/>
    </source>
</evidence>
<feature type="region of interest" description="Disordered" evidence="1">
    <location>
        <begin position="1"/>
        <end position="48"/>
    </location>
</feature>
<gene>
    <name evidence="2" type="ORF">AKAME5_002823100</name>
</gene>
<organism evidence="2 3">
    <name type="scientific">Lates japonicus</name>
    <name type="common">Japanese lates</name>
    <dbReference type="NCBI Taxonomy" id="270547"/>
    <lineage>
        <taxon>Eukaryota</taxon>
        <taxon>Metazoa</taxon>
        <taxon>Chordata</taxon>
        <taxon>Craniata</taxon>
        <taxon>Vertebrata</taxon>
        <taxon>Euteleostomi</taxon>
        <taxon>Actinopterygii</taxon>
        <taxon>Neopterygii</taxon>
        <taxon>Teleostei</taxon>
        <taxon>Neoteleostei</taxon>
        <taxon>Acanthomorphata</taxon>
        <taxon>Carangaria</taxon>
        <taxon>Carangaria incertae sedis</taxon>
        <taxon>Centropomidae</taxon>
        <taxon>Lates</taxon>
    </lineage>
</organism>
<keyword evidence="3" id="KW-1185">Reference proteome</keyword>
<feature type="region of interest" description="Disordered" evidence="1">
    <location>
        <begin position="70"/>
        <end position="282"/>
    </location>
</feature>
<dbReference type="AlphaFoldDB" id="A0AAD3R2C4"/>
<comment type="caution">
    <text evidence="2">The sequence shown here is derived from an EMBL/GenBank/DDBJ whole genome shotgun (WGS) entry which is preliminary data.</text>
</comment>
<protein>
    <submittedName>
        <fullName evidence="2">Serine/arginine-rich splicing factor SR45-like protein</fullName>
    </submittedName>
</protein>
<dbReference type="Proteomes" id="UP001279410">
    <property type="component" value="Unassembled WGS sequence"/>
</dbReference>
<proteinExistence type="predicted"/>
<evidence type="ECO:0000313" key="2">
    <source>
        <dbReference type="EMBL" id="GLD52516.1"/>
    </source>
</evidence>
<evidence type="ECO:0000313" key="3">
    <source>
        <dbReference type="Proteomes" id="UP001279410"/>
    </source>
</evidence>
<dbReference type="EMBL" id="BRZM01003817">
    <property type="protein sequence ID" value="GLD52516.1"/>
    <property type="molecule type" value="Genomic_DNA"/>
</dbReference>
<feature type="compositionally biased region" description="Polar residues" evidence="1">
    <location>
        <begin position="117"/>
        <end position="127"/>
    </location>
</feature>